<dbReference type="RefSeq" id="WP_090091682.1">
    <property type="nucleotide sequence ID" value="NZ_FOMG01000016.1"/>
</dbReference>
<accession>A0A1I1NP25</accession>
<gene>
    <name evidence="1" type="ORF">SAMN05421842_11618</name>
</gene>
<name>A0A1I1NP25_9CLOT</name>
<reference evidence="1 2" key="1">
    <citation type="submission" date="2016-10" db="EMBL/GenBank/DDBJ databases">
        <authorList>
            <person name="de Groot N.N."/>
        </authorList>
    </citation>
    <scope>NUCLEOTIDE SEQUENCE [LARGE SCALE GENOMIC DNA]</scope>
    <source>
        <strain evidence="1 2">DSM 12992</strain>
    </source>
</reference>
<dbReference type="Proteomes" id="UP000199263">
    <property type="component" value="Unassembled WGS sequence"/>
</dbReference>
<protein>
    <recommendedName>
        <fullName evidence="3">DUF3791 domain-containing protein</fullName>
    </recommendedName>
</protein>
<evidence type="ECO:0008006" key="3">
    <source>
        <dbReference type="Google" id="ProtNLM"/>
    </source>
</evidence>
<dbReference type="InterPro" id="IPR024269">
    <property type="entry name" value="DUF3791"/>
</dbReference>
<organism evidence="1 2">
    <name type="scientific">Clostridium uliginosum</name>
    <dbReference type="NCBI Taxonomy" id="119641"/>
    <lineage>
        <taxon>Bacteria</taxon>
        <taxon>Bacillati</taxon>
        <taxon>Bacillota</taxon>
        <taxon>Clostridia</taxon>
        <taxon>Eubacteriales</taxon>
        <taxon>Clostridiaceae</taxon>
        <taxon>Clostridium</taxon>
    </lineage>
</organism>
<dbReference type="OrthoDB" id="7068343at2"/>
<evidence type="ECO:0000313" key="1">
    <source>
        <dbReference type="EMBL" id="SFC99287.1"/>
    </source>
</evidence>
<dbReference type="STRING" id="119641.SAMN05421842_11618"/>
<sequence>MLELNDKERISEFASFCIENFKIKHSMSGKDVANLFKVSGVIEFIINGYDMLHTQGKEYILEEIEIFLRNRGYEL</sequence>
<dbReference type="Pfam" id="PF12668">
    <property type="entry name" value="DUF3791"/>
    <property type="match status" value="1"/>
</dbReference>
<evidence type="ECO:0000313" key="2">
    <source>
        <dbReference type="Proteomes" id="UP000199263"/>
    </source>
</evidence>
<dbReference type="EMBL" id="FOMG01000016">
    <property type="protein sequence ID" value="SFC99287.1"/>
    <property type="molecule type" value="Genomic_DNA"/>
</dbReference>
<proteinExistence type="predicted"/>
<dbReference type="AlphaFoldDB" id="A0A1I1NP25"/>
<keyword evidence="2" id="KW-1185">Reference proteome</keyword>